<keyword evidence="5" id="KW-1185">Reference proteome</keyword>
<dbReference type="InterPro" id="IPR002110">
    <property type="entry name" value="Ankyrin_rpt"/>
</dbReference>
<keyword evidence="1" id="KW-0677">Repeat</keyword>
<dbReference type="AlphaFoldDB" id="A0A563DDR8"/>
<keyword evidence="2 3" id="KW-0040">ANK repeat</keyword>
<evidence type="ECO:0000256" key="3">
    <source>
        <dbReference type="PROSITE-ProRule" id="PRU00023"/>
    </source>
</evidence>
<evidence type="ECO:0000313" key="4">
    <source>
        <dbReference type="EMBL" id="TWP28355.1"/>
    </source>
</evidence>
<evidence type="ECO:0000256" key="2">
    <source>
        <dbReference type="ARBA" id="ARBA00023043"/>
    </source>
</evidence>
<accession>A0A563DDR8</accession>
<dbReference type="InterPro" id="IPR036770">
    <property type="entry name" value="Ankyrin_rpt-contain_sf"/>
</dbReference>
<feature type="repeat" description="ANK" evidence="3">
    <location>
        <begin position="26"/>
        <end position="58"/>
    </location>
</feature>
<dbReference type="OrthoDB" id="407974at2"/>
<dbReference type="PROSITE" id="PS50088">
    <property type="entry name" value="ANK_REPEAT"/>
    <property type="match status" value="2"/>
</dbReference>
<sequence>MKKKSSAIGKLLLEKGANPNIVYGDNTRSILHIACSKGDYAMVKLLLDNGADPNNSGNSGIEYKYYPLIEAVKNSDYRIIKLLLDAGADISVKDEYNKTALDYGILSKKKIINLLNKRITLI</sequence>
<protein>
    <submittedName>
        <fullName evidence="4">Ankyrin repeat domain-containing protein</fullName>
    </submittedName>
</protein>
<evidence type="ECO:0000256" key="1">
    <source>
        <dbReference type="ARBA" id="ARBA00022737"/>
    </source>
</evidence>
<name>A0A563DDR8_9FLAO</name>
<gene>
    <name evidence="4" type="ORF">ETU09_06045</name>
</gene>
<reference evidence="4 5" key="1">
    <citation type="submission" date="2019-02" db="EMBL/GenBank/DDBJ databases">
        <title>Apibacter muscae sp. nov.: a novel member of the house fly microbiota.</title>
        <authorList>
            <person name="Park R."/>
        </authorList>
    </citation>
    <scope>NUCLEOTIDE SEQUENCE [LARGE SCALE GENOMIC DNA]</scope>
    <source>
        <strain evidence="4 5">AL1</strain>
    </source>
</reference>
<evidence type="ECO:0000313" key="5">
    <source>
        <dbReference type="Proteomes" id="UP000319499"/>
    </source>
</evidence>
<dbReference type="PANTHER" id="PTHR24126">
    <property type="entry name" value="ANKYRIN REPEAT, PH AND SEC7 DOMAIN CONTAINING PROTEIN SECG-RELATED"/>
    <property type="match status" value="1"/>
</dbReference>
<dbReference type="EMBL" id="SELH01000019">
    <property type="protein sequence ID" value="TWP28355.1"/>
    <property type="molecule type" value="Genomic_DNA"/>
</dbReference>
<dbReference type="SMART" id="SM00248">
    <property type="entry name" value="ANK"/>
    <property type="match status" value="2"/>
</dbReference>
<dbReference type="PROSITE" id="PS50297">
    <property type="entry name" value="ANK_REP_REGION"/>
    <property type="match status" value="2"/>
</dbReference>
<dbReference type="SUPFAM" id="SSF48403">
    <property type="entry name" value="Ankyrin repeat"/>
    <property type="match status" value="1"/>
</dbReference>
<dbReference type="PANTHER" id="PTHR24126:SF14">
    <property type="entry name" value="ANK_REP_REGION DOMAIN-CONTAINING PROTEIN"/>
    <property type="match status" value="1"/>
</dbReference>
<dbReference type="Pfam" id="PF13637">
    <property type="entry name" value="Ank_4"/>
    <property type="match status" value="1"/>
</dbReference>
<proteinExistence type="predicted"/>
<dbReference type="RefSeq" id="WP_146292566.1">
    <property type="nucleotide sequence ID" value="NZ_SELH01000019.1"/>
</dbReference>
<dbReference type="Gene3D" id="1.25.40.20">
    <property type="entry name" value="Ankyrin repeat-containing domain"/>
    <property type="match status" value="1"/>
</dbReference>
<comment type="caution">
    <text evidence="4">The sequence shown here is derived from an EMBL/GenBank/DDBJ whole genome shotgun (WGS) entry which is preliminary data.</text>
</comment>
<dbReference type="Proteomes" id="UP000319499">
    <property type="component" value="Unassembled WGS sequence"/>
</dbReference>
<organism evidence="4 5">
    <name type="scientific">Apibacter muscae</name>
    <dbReference type="NCBI Taxonomy" id="2509004"/>
    <lineage>
        <taxon>Bacteria</taxon>
        <taxon>Pseudomonadati</taxon>
        <taxon>Bacteroidota</taxon>
        <taxon>Flavobacteriia</taxon>
        <taxon>Flavobacteriales</taxon>
        <taxon>Weeksellaceae</taxon>
        <taxon>Apibacter</taxon>
    </lineage>
</organism>
<feature type="repeat" description="ANK" evidence="3">
    <location>
        <begin position="63"/>
        <end position="95"/>
    </location>
</feature>